<proteinExistence type="predicted"/>
<dbReference type="AlphaFoldDB" id="A0A1E5LE47"/>
<keyword evidence="1" id="KW-1133">Transmembrane helix</keyword>
<dbReference type="Proteomes" id="UP000095209">
    <property type="component" value="Unassembled WGS sequence"/>
</dbReference>
<name>A0A1E5LE47_9BACI</name>
<evidence type="ECO:0000256" key="1">
    <source>
        <dbReference type="SAM" id="Phobius"/>
    </source>
</evidence>
<accession>A0A1E5LE47</accession>
<keyword evidence="1" id="KW-0472">Membrane</keyword>
<comment type="caution">
    <text evidence="2">The sequence shown here is derived from an EMBL/GenBank/DDBJ whole genome shotgun (WGS) entry which is preliminary data.</text>
</comment>
<keyword evidence="3" id="KW-1185">Reference proteome</keyword>
<evidence type="ECO:0000313" key="3">
    <source>
        <dbReference type="Proteomes" id="UP000095209"/>
    </source>
</evidence>
<sequence>MNNITQCIQFLNSMDIVLATSLIISVIVNAYLYIQVKRYQNDDNTTKANWQDVMGLNDPLRSLLWIILIISFLITVPLVVFINL</sequence>
<gene>
    <name evidence="2" type="ORF">BFG57_16390</name>
</gene>
<feature type="transmembrane region" description="Helical" evidence="1">
    <location>
        <begin position="16"/>
        <end position="34"/>
    </location>
</feature>
<feature type="transmembrane region" description="Helical" evidence="1">
    <location>
        <begin position="63"/>
        <end position="82"/>
    </location>
</feature>
<dbReference type="RefSeq" id="WP_069717636.1">
    <property type="nucleotide sequence ID" value="NZ_MJEH01000031.1"/>
</dbReference>
<reference evidence="2 3" key="1">
    <citation type="submission" date="2016-08" db="EMBL/GenBank/DDBJ databases">
        <title>Genome of Bacillus solimangrovi GH2-4.</title>
        <authorList>
            <person name="Lim S."/>
            <person name="Kim B.-C."/>
        </authorList>
    </citation>
    <scope>NUCLEOTIDE SEQUENCE [LARGE SCALE GENOMIC DNA]</scope>
    <source>
        <strain evidence="2 3">GH2-4</strain>
    </source>
</reference>
<organism evidence="2 3">
    <name type="scientific">Bacillus solimangrovi</name>
    <dbReference type="NCBI Taxonomy" id="1305675"/>
    <lineage>
        <taxon>Bacteria</taxon>
        <taxon>Bacillati</taxon>
        <taxon>Bacillota</taxon>
        <taxon>Bacilli</taxon>
        <taxon>Bacillales</taxon>
        <taxon>Bacillaceae</taxon>
        <taxon>Bacillus</taxon>
    </lineage>
</organism>
<dbReference type="OrthoDB" id="2940678at2"/>
<dbReference type="EMBL" id="MJEH01000031">
    <property type="protein sequence ID" value="OEH92353.1"/>
    <property type="molecule type" value="Genomic_DNA"/>
</dbReference>
<evidence type="ECO:0000313" key="2">
    <source>
        <dbReference type="EMBL" id="OEH92353.1"/>
    </source>
</evidence>
<protein>
    <submittedName>
        <fullName evidence="2">Uncharacterized protein</fullName>
    </submittedName>
</protein>
<keyword evidence="1" id="KW-0812">Transmembrane</keyword>